<organism evidence="1 2">
    <name type="scientific">Persea americana</name>
    <name type="common">Avocado</name>
    <dbReference type="NCBI Taxonomy" id="3435"/>
    <lineage>
        <taxon>Eukaryota</taxon>
        <taxon>Viridiplantae</taxon>
        <taxon>Streptophyta</taxon>
        <taxon>Embryophyta</taxon>
        <taxon>Tracheophyta</taxon>
        <taxon>Spermatophyta</taxon>
        <taxon>Magnoliopsida</taxon>
        <taxon>Magnoliidae</taxon>
        <taxon>Laurales</taxon>
        <taxon>Lauraceae</taxon>
        <taxon>Persea</taxon>
    </lineage>
</organism>
<sequence>MISILDTKVKKFTLEGGAKVEVKVQYENIPCSECLSAGHLTAKCPFASNRGIRRKLDDPREVNSTLPSSLATARGSEVIPVVNGNLGPSSTPVVNGNSVLHSKSVLTVDIEIGQLTTLLFEVEANLGNSREVNATLPGSLATTSGSEVMHVMNGNSGLSFAPIAKVLNPKDSTSDPLVTYQETPFSSLQKDLIFNILDKIPAPEVDLSNPFFVLEHC</sequence>
<evidence type="ECO:0000313" key="1">
    <source>
        <dbReference type="EMBL" id="KAJ8617466.1"/>
    </source>
</evidence>
<proteinExistence type="predicted"/>
<dbReference type="EMBL" id="CM056812">
    <property type="protein sequence ID" value="KAJ8617466.1"/>
    <property type="molecule type" value="Genomic_DNA"/>
</dbReference>
<reference evidence="1 2" key="1">
    <citation type="journal article" date="2022" name="Hortic Res">
        <title>A haplotype resolved chromosomal level avocado genome allows analysis of novel avocado genes.</title>
        <authorList>
            <person name="Nath O."/>
            <person name="Fletcher S.J."/>
            <person name="Hayward A."/>
            <person name="Shaw L.M."/>
            <person name="Masouleh A.K."/>
            <person name="Furtado A."/>
            <person name="Henry R.J."/>
            <person name="Mitter N."/>
        </authorList>
    </citation>
    <scope>NUCLEOTIDE SEQUENCE [LARGE SCALE GENOMIC DNA]</scope>
    <source>
        <strain evidence="2">cv. Hass</strain>
    </source>
</reference>
<keyword evidence="2" id="KW-1185">Reference proteome</keyword>
<dbReference type="Proteomes" id="UP001234297">
    <property type="component" value="Chromosome 4"/>
</dbReference>
<evidence type="ECO:0000313" key="2">
    <source>
        <dbReference type="Proteomes" id="UP001234297"/>
    </source>
</evidence>
<comment type="caution">
    <text evidence="1">The sequence shown here is derived from an EMBL/GenBank/DDBJ whole genome shotgun (WGS) entry which is preliminary data.</text>
</comment>
<protein>
    <submittedName>
        <fullName evidence="1">Uncharacterized protein</fullName>
    </submittedName>
</protein>
<gene>
    <name evidence="1" type="ORF">MRB53_013652</name>
</gene>
<name>A0ACC2K8X3_PERAE</name>
<accession>A0ACC2K8X3</accession>